<dbReference type="OrthoDB" id="9805928at2"/>
<dbReference type="EMBL" id="MKJU01000030">
    <property type="protein sequence ID" value="OHU88994.1"/>
    <property type="molecule type" value="Genomic_DNA"/>
</dbReference>
<proteinExistence type="predicted"/>
<name>A0A1S1MQI8_9GAMM</name>
<reference evidence="1 2" key="1">
    <citation type="submission" date="2016-09" db="EMBL/GenBank/DDBJ databases">
        <title>Pseudoalteromonas amylolytica sp. nov., isolated from the surface seawater.</title>
        <authorList>
            <person name="Wu Y.-H."/>
            <person name="Cheng H."/>
            <person name="Jin X.-B."/>
            <person name="Wang C.-S."/>
            <person name="Xu X.-W."/>
        </authorList>
    </citation>
    <scope>NUCLEOTIDE SEQUENCE [LARGE SCALE GENOMIC DNA]</scope>
    <source>
        <strain evidence="1 2">JW1</strain>
    </source>
</reference>
<dbReference type="Proteomes" id="UP000179786">
    <property type="component" value="Unassembled WGS sequence"/>
</dbReference>
<keyword evidence="2" id="KW-1185">Reference proteome</keyword>
<evidence type="ECO:0000313" key="1">
    <source>
        <dbReference type="EMBL" id="OHU88994.1"/>
    </source>
</evidence>
<comment type="caution">
    <text evidence="1">The sequence shown here is derived from an EMBL/GenBank/DDBJ whole genome shotgun (WGS) entry which is preliminary data.</text>
</comment>
<dbReference type="AlphaFoldDB" id="A0A1S1MQI8"/>
<dbReference type="RefSeq" id="WP_070986925.1">
    <property type="nucleotide sequence ID" value="NZ_MKJU01000030.1"/>
</dbReference>
<sequence>MSSSQTISVKDLAELLQLSPRTIHNRISAQSKAIEAGENPESYQVQRLAPPSIKLGKSRLFIRETVEQWLARFEGVKM</sequence>
<organism evidence="1 2">
    <name type="scientific">Pseudoalteromonas amylolytica</name>
    <dbReference type="NCBI Taxonomy" id="1859457"/>
    <lineage>
        <taxon>Bacteria</taxon>
        <taxon>Pseudomonadati</taxon>
        <taxon>Pseudomonadota</taxon>
        <taxon>Gammaproteobacteria</taxon>
        <taxon>Alteromonadales</taxon>
        <taxon>Pseudoalteromonadaceae</taxon>
        <taxon>Pseudoalteromonas</taxon>
    </lineage>
</organism>
<gene>
    <name evidence="1" type="ORF">BET10_19505</name>
</gene>
<protein>
    <submittedName>
        <fullName evidence="1">Uncharacterized protein</fullName>
    </submittedName>
</protein>
<evidence type="ECO:0000313" key="2">
    <source>
        <dbReference type="Proteomes" id="UP000179786"/>
    </source>
</evidence>
<accession>A0A1S1MQI8</accession>